<reference evidence="2" key="1">
    <citation type="submission" date="2023-04" db="EMBL/GenBank/DDBJ databases">
        <title>Phytophthora fragariaefolia NBRC 109709.</title>
        <authorList>
            <person name="Ichikawa N."/>
            <person name="Sato H."/>
            <person name="Tonouchi N."/>
        </authorList>
    </citation>
    <scope>NUCLEOTIDE SEQUENCE</scope>
    <source>
        <strain evidence="2">NBRC 109709</strain>
    </source>
</reference>
<proteinExistence type="predicted"/>
<dbReference type="OrthoDB" id="150239at2759"/>
<dbReference type="AlphaFoldDB" id="A0A9W6XPY6"/>
<evidence type="ECO:0000313" key="2">
    <source>
        <dbReference type="EMBL" id="GMF44214.1"/>
    </source>
</evidence>
<organism evidence="2 3">
    <name type="scientific">Phytophthora fragariaefolia</name>
    <dbReference type="NCBI Taxonomy" id="1490495"/>
    <lineage>
        <taxon>Eukaryota</taxon>
        <taxon>Sar</taxon>
        <taxon>Stramenopiles</taxon>
        <taxon>Oomycota</taxon>
        <taxon>Peronosporomycetes</taxon>
        <taxon>Peronosporales</taxon>
        <taxon>Peronosporaceae</taxon>
        <taxon>Phytophthora</taxon>
    </lineage>
</organism>
<feature type="region of interest" description="Disordered" evidence="1">
    <location>
        <begin position="160"/>
        <end position="188"/>
    </location>
</feature>
<name>A0A9W6XPY6_9STRA</name>
<accession>A0A9W6XPY6</accession>
<evidence type="ECO:0000256" key="1">
    <source>
        <dbReference type="SAM" id="MobiDB-lite"/>
    </source>
</evidence>
<gene>
    <name evidence="2" type="ORF">Pfra01_001529000</name>
</gene>
<comment type="caution">
    <text evidence="2">The sequence shown here is derived from an EMBL/GenBank/DDBJ whole genome shotgun (WGS) entry which is preliminary data.</text>
</comment>
<sequence length="262" mass="28756">MPSKYPLCTLPPWQSFKPALPAEIIVDFSIHRGELVRGSYTVWLDFVSLKDMQLFVQLVEVFSLMATQKPITNIPEGCASRKEFIGCVCAFRGQKVEIVEYARVSVPIPQLEEMLLHLDEQVAWMVESAGVHESTPEEPVTDLPTSITEVENFASSSECAAVEPPTPAPEVENATGTISASSTEDNNVPVPDTLLKPNPPALVVVKPIIAPSRASLSQPSTADKQLTGMKPIVPLRQRGKSFRETKKIITTVDADGRRHLNQ</sequence>
<feature type="compositionally biased region" description="Low complexity" evidence="1">
    <location>
        <begin position="160"/>
        <end position="175"/>
    </location>
</feature>
<protein>
    <submittedName>
        <fullName evidence="2">Unnamed protein product</fullName>
    </submittedName>
</protein>
<dbReference type="EMBL" id="BSXT01001652">
    <property type="protein sequence ID" value="GMF44214.1"/>
    <property type="molecule type" value="Genomic_DNA"/>
</dbReference>
<feature type="compositionally biased region" description="Polar residues" evidence="1">
    <location>
        <begin position="176"/>
        <end position="186"/>
    </location>
</feature>
<keyword evidence="3" id="KW-1185">Reference proteome</keyword>
<evidence type="ECO:0000313" key="3">
    <source>
        <dbReference type="Proteomes" id="UP001165121"/>
    </source>
</evidence>
<dbReference type="Proteomes" id="UP001165121">
    <property type="component" value="Unassembled WGS sequence"/>
</dbReference>